<feature type="domain" description="PKD/Chitinase" evidence="2">
    <location>
        <begin position="742"/>
        <end position="830"/>
    </location>
</feature>
<gene>
    <name evidence="3" type="ORF">C942_02388</name>
</gene>
<sequence>MVFDKQVIHFDQMYDAVSAADLTQKSQYFSLINQQGNSAQFEAKLTSLTMGKVKLADGNIYNRIMLPDGGSPAEPGLPNLTGYQQMVRIPDGAQLNVVIDEVKWSDTYSDMIVDPVQLPFPDVVEMDGSRPEENMPFVKNDAAYNMLTDAVMPPVSVVDTVRVRGKSYAVISYRPIEFNPVKKTVRFAEKVRFHVNYVLPESKQPKRQDKLDFTNPEESVIDLRTEAEKKSDAAFTPARQENNEELTPAQQADYLIITADRFANAIEPLAAWKRKKGYNVHVATITETGNTQEQIKAYIKNAYEKGPMTSYVLFVGDHEDVPGYEIVGHGYHGPNHRWHTDFEYTLVDGADKYPDLVIGRFSGDTEAQITGMVNRTLNYEKTPADSDRYNHILLAGQFQDSNDHNLVADRMFMEDLHRVADFLGPDYDFFNGPGDLFNKGYQIHTALQWDADTSKELQYEGWDYGTARVVPPKVVPQVWKDQGSGDKDDIADAINQGVGLVMHRDHGYGNGSGWADPHFTATEVNALTNGNMTPIVFSLNCATGWFDGKDSFAESWMRNPNGGAVGFTGAARVSYSGYNDLMHAAIMDGFWDDYDGAWSSAIYPVSWRPAMAVNRAKERLFSHYGMRDSGAVDTARFFSWFGDPELELRTERPKELTVTHPGKFTNGASAAFDIVVRNGEERVENARVALVSASGKSHVATTDENGVAHFEVDTDEPMSVTVTEHNAKAYEGQITVDGDGPVAKVAADMTVPGYQWVVLDGRKSVIPEGAKVHYQWEQVEGPKVRIDYASNEYAYALTPYESATLKFKLTVTDEAGRSSSAIQTVFVTGQEDNNKAPVADAGTDKVASTSQWVALDGTKSADPDGKLVNYKWTQVAGPTVRIAYPDNDYAYALTPRYDATLKFKLTVTDDKGKTSSATNTVVAKGRR</sequence>
<dbReference type="InterPro" id="IPR001769">
    <property type="entry name" value="Gingipain"/>
</dbReference>
<dbReference type="Gene3D" id="2.60.40.10">
    <property type="entry name" value="Immunoglobulins"/>
    <property type="match status" value="3"/>
</dbReference>
<reference evidence="3 4" key="1">
    <citation type="submission" date="2012-12" db="EMBL/GenBank/DDBJ databases">
        <title>Genome Assembly of Photobacterium sp. AK15.</title>
        <authorList>
            <person name="Khatri I."/>
            <person name="Vaidya B."/>
            <person name="Srinivas T.N.R."/>
            <person name="Subramanian S."/>
            <person name="Pinnaka A."/>
        </authorList>
    </citation>
    <scope>NUCLEOTIDE SEQUENCE [LARGE SCALE GENOMIC DNA]</scope>
    <source>
        <strain evidence="3 4">AK15</strain>
    </source>
</reference>
<dbReference type="Pfam" id="PF01364">
    <property type="entry name" value="Peptidase_C25"/>
    <property type="match status" value="1"/>
</dbReference>
<dbReference type="InterPro" id="IPR035986">
    <property type="entry name" value="PKD_dom_sf"/>
</dbReference>
<dbReference type="GO" id="GO:0004197">
    <property type="term" value="F:cysteine-type endopeptidase activity"/>
    <property type="evidence" value="ECO:0007669"/>
    <property type="project" value="InterPro"/>
</dbReference>
<dbReference type="SMART" id="SM00089">
    <property type="entry name" value="PKD"/>
    <property type="match status" value="2"/>
</dbReference>
<dbReference type="InterPro" id="IPR029031">
    <property type="entry name" value="Gingipain_N_sf"/>
</dbReference>
<dbReference type="InterPro" id="IPR038490">
    <property type="entry name" value="Gingipain_propep_sf"/>
</dbReference>
<dbReference type="InterPro" id="IPR013783">
    <property type="entry name" value="Ig-like_fold"/>
</dbReference>
<organism evidence="3 4">
    <name type="scientific">Photobacterium marinum</name>
    <dbReference type="NCBI Taxonomy" id="1056511"/>
    <lineage>
        <taxon>Bacteria</taxon>
        <taxon>Pseudomonadati</taxon>
        <taxon>Pseudomonadota</taxon>
        <taxon>Gammaproteobacteria</taxon>
        <taxon>Vibrionales</taxon>
        <taxon>Vibrionaceae</taxon>
        <taxon>Photobacterium</taxon>
    </lineage>
</organism>
<dbReference type="GO" id="GO:0006508">
    <property type="term" value="P:proteolysis"/>
    <property type="evidence" value="ECO:0007669"/>
    <property type="project" value="InterPro"/>
</dbReference>
<dbReference type="InterPro" id="IPR022409">
    <property type="entry name" value="PKD/Chitinase_dom"/>
</dbReference>
<dbReference type="PANTHER" id="PTHR46182">
    <property type="entry name" value="FI19480P1"/>
    <property type="match status" value="1"/>
</dbReference>
<dbReference type="Gene3D" id="3.40.50.10390">
    <property type="entry name" value="Gingipain r, domain 1"/>
    <property type="match status" value="1"/>
</dbReference>
<dbReference type="GO" id="GO:0031410">
    <property type="term" value="C:cytoplasmic vesicle"/>
    <property type="evidence" value="ECO:0007669"/>
    <property type="project" value="TreeGrafter"/>
</dbReference>
<evidence type="ECO:0000256" key="1">
    <source>
        <dbReference type="ARBA" id="ARBA00022729"/>
    </source>
</evidence>
<accession>L8J6T8</accession>
<evidence type="ECO:0000259" key="2">
    <source>
        <dbReference type="SMART" id="SM00089"/>
    </source>
</evidence>
<feature type="domain" description="PKD/Chitinase" evidence="2">
    <location>
        <begin position="838"/>
        <end position="926"/>
    </location>
</feature>
<keyword evidence="1" id="KW-0732">Signal</keyword>
<dbReference type="Pfam" id="PF08126">
    <property type="entry name" value="Propeptide_C25"/>
    <property type="match status" value="1"/>
</dbReference>
<evidence type="ECO:0000313" key="3">
    <source>
        <dbReference type="EMBL" id="ELR64575.1"/>
    </source>
</evidence>
<dbReference type="SUPFAM" id="SSF49299">
    <property type="entry name" value="PKD domain"/>
    <property type="match status" value="1"/>
</dbReference>
<dbReference type="SUPFAM" id="SSF52129">
    <property type="entry name" value="Caspase-like"/>
    <property type="match status" value="1"/>
</dbReference>
<dbReference type="PANTHER" id="PTHR46182:SF2">
    <property type="entry name" value="FI19480P1"/>
    <property type="match status" value="1"/>
</dbReference>
<dbReference type="InterPro" id="IPR029865">
    <property type="entry name" value="KIAA0319-like"/>
</dbReference>
<dbReference type="InterPro" id="IPR012600">
    <property type="entry name" value="Propeptide_C25"/>
</dbReference>
<dbReference type="GO" id="GO:0016020">
    <property type="term" value="C:membrane"/>
    <property type="evidence" value="ECO:0007669"/>
    <property type="project" value="TreeGrafter"/>
</dbReference>
<dbReference type="Proteomes" id="UP000011134">
    <property type="component" value="Unassembled WGS sequence"/>
</dbReference>
<dbReference type="Gene3D" id="3.40.50.1460">
    <property type="match status" value="1"/>
</dbReference>
<dbReference type="Gene3D" id="2.60.40.3800">
    <property type="match status" value="1"/>
</dbReference>
<dbReference type="PATRIC" id="fig|1056511.3.peg.3463"/>
<protein>
    <recommendedName>
        <fullName evidence="2">PKD/Chitinase domain-containing protein</fullName>
    </recommendedName>
</protein>
<dbReference type="Pfam" id="PF22352">
    <property type="entry name" value="K319L-like_PKD"/>
    <property type="match status" value="2"/>
</dbReference>
<dbReference type="EMBL" id="AMZO01000025">
    <property type="protein sequence ID" value="ELR64575.1"/>
    <property type="molecule type" value="Genomic_DNA"/>
</dbReference>
<name>L8J6T8_9GAMM</name>
<keyword evidence="4" id="KW-1185">Reference proteome</keyword>
<dbReference type="AlphaFoldDB" id="L8J6T8"/>
<comment type="caution">
    <text evidence="3">The sequence shown here is derived from an EMBL/GenBank/DDBJ whole genome shotgun (WGS) entry which is preliminary data.</text>
</comment>
<proteinExistence type="predicted"/>
<evidence type="ECO:0000313" key="4">
    <source>
        <dbReference type="Proteomes" id="UP000011134"/>
    </source>
</evidence>
<dbReference type="InterPro" id="IPR029030">
    <property type="entry name" value="Caspase-like_dom_sf"/>
</dbReference>